<dbReference type="AlphaFoldDB" id="A0A2W5N1A4"/>
<evidence type="ECO:0000313" key="4">
    <source>
        <dbReference type="Proteomes" id="UP000249185"/>
    </source>
</evidence>
<dbReference type="Pfam" id="PF14534">
    <property type="entry name" value="DUF4440"/>
    <property type="match status" value="1"/>
</dbReference>
<reference evidence="3 4" key="1">
    <citation type="submission" date="2017-08" db="EMBL/GenBank/DDBJ databases">
        <title>Infants hospitalized years apart are colonized by the same room-sourced microbial strains.</title>
        <authorList>
            <person name="Brooks B."/>
            <person name="Olm M.R."/>
            <person name="Firek B.A."/>
            <person name="Baker R."/>
            <person name="Thomas B.C."/>
            <person name="Morowitz M.J."/>
            <person name="Banfield J.F."/>
        </authorList>
    </citation>
    <scope>NUCLEOTIDE SEQUENCE [LARGE SCALE GENOMIC DNA]</scope>
    <source>
        <strain evidence="3">S2_005_002_R2_34</strain>
    </source>
</reference>
<feature type="domain" description="DUF4440" evidence="2">
    <location>
        <begin position="29"/>
        <end position="141"/>
    </location>
</feature>
<comment type="caution">
    <text evidence="3">The sequence shown here is derived from an EMBL/GenBank/DDBJ whole genome shotgun (WGS) entry which is preliminary data.</text>
</comment>
<evidence type="ECO:0000259" key="2">
    <source>
        <dbReference type="Pfam" id="PF14534"/>
    </source>
</evidence>
<accession>A0A2W5N1A4</accession>
<feature type="chain" id="PRO_5015878101" evidence="1">
    <location>
        <begin position="23"/>
        <end position="153"/>
    </location>
</feature>
<organism evidence="3 4">
    <name type="scientific">Rhodovulum sulfidophilum</name>
    <name type="common">Rhodobacter sulfidophilus</name>
    <dbReference type="NCBI Taxonomy" id="35806"/>
    <lineage>
        <taxon>Bacteria</taxon>
        <taxon>Pseudomonadati</taxon>
        <taxon>Pseudomonadota</taxon>
        <taxon>Alphaproteobacteria</taxon>
        <taxon>Rhodobacterales</taxon>
        <taxon>Paracoccaceae</taxon>
        <taxon>Rhodovulum</taxon>
    </lineage>
</organism>
<dbReference type="SUPFAM" id="SSF54427">
    <property type="entry name" value="NTF2-like"/>
    <property type="match status" value="1"/>
</dbReference>
<keyword evidence="1" id="KW-0732">Signal</keyword>
<dbReference type="EMBL" id="QFPW01000020">
    <property type="protein sequence ID" value="PZQ46844.1"/>
    <property type="molecule type" value="Genomic_DNA"/>
</dbReference>
<dbReference type="InterPro" id="IPR032710">
    <property type="entry name" value="NTF2-like_dom_sf"/>
</dbReference>
<protein>
    <submittedName>
        <fullName evidence="3">DUF4440 domain-containing protein</fullName>
    </submittedName>
</protein>
<dbReference type="Proteomes" id="UP000249185">
    <property type="component" value="Unassembled WGS sequence"/>
</dbReference>
<feature type="signal peptide" evidence="1">
    <location>
        <begin position="1"/>
        <end position="22"/>
    </location>
</feature>
<name>A0A2W5N1A4_RHOSU</name>
<dbReference type="InterPro" id="IPR027843">
    <property type="entry name" value="DUF4440"/>
</dbReference>
<gene>
    <name evidence="3" type="ORF">DI556_18940</name>
</gene>
<sequence length="153" mass="16496">MNMRWIALGAALALGLAGAPRAQEAEAEVRARIEAWADAFNRGAPDAVCEIYSKDLVSVWRGSPDGGRAEACARIAEALSDKTADLTYSPEIEEIIVAESGDLAVARVTWTLGVERAGAVATSQERGMDVFRREPDGAWRMLRSLAFSTEPDE</sequence>
<evidence type="ECO:0000313" key="3">
    <source>
        <dbReference type="EMBL" id="PZQ46844.1"/>
    </source>
</evidence>
<dbReference type="Gene3D" id="3.10.450.50">
    <property type="match status" value="1"/>
</dbReference>
<evidence type="ECO:0000256" key="1">
    <source>
        <dbReference type="SAM" id="SignalP"/>
    </source>
</evidence>
<proteinExistence type="predicted"/>